<evidence type="ECO:0000313" key="3">
    <source>
        <dbReference type="EMBL" id="ORE87159.1"/>
    </source>
</evidence>
<gene>
    <name evidence="3" type="ORF">ATO7_08967</name>
</gene>
<keyword evidence="4" id="KW-1185">Reference proteome</keyword>
<feature type="domain" description="UspA" evidence="2">
    <location>
        <begin position="152"/>
        <end position="284"/>
    </location>
</feature>
<dbReference type="STRING" id="1317117.ATO7_08967"/>
<accession>A0A1Y1SDX0</accession>
<proteinExistence type="inferred from homology"/>
<dbReference type="Pfam" id="PF00582">
    <property type="entry name" value="Usp"/>
    <property type="match status" value="2"/>
</dbReference>
<organism evidence="3 4">
    <name type="scientific">Oceanococcus atlanticus</name>
    <dbReference type="NCBI Taxonomy" id="1317117"/>
    <lineage>
        <taxon>Bacteria</taxon>
        <taxon>Pseudomonadati</taxon>
        <taxon>Pseudomonadota</taxon>
        <taxon>Gammaproteobacteria</taxon>
        <taxon>Chromatiales</taxon>
        <taxon>Oceanococcaceae</taxon>
        <taxon>Oceanococcus</taxon>
    </lineage>
</organism>
<dbReference type="SUPFAM" id="SSF52402">
    <property type="entry name" value="Adenine nucleotide alpha hydrolases-like"/>
    <property type="match status" value="2"/>
</dbReference>
<evidence type="ECO:0000313" key="4">
    <source>
        <dbReference type="Proteomes" id="UP000192342"/>
    </source>
</evidence>
<dbReference type="InterPro" id="IPR006015">
    <property type="entry name" value="Universal_stress_UspA"/>
</dbReference>
<comment type="caution">
    <text evidence="3">The sequence shown here is derived from an EMBL/GenBank/DDBJ whole genome shotgun (WGS) entry which is preliminary data.</text>
</comment>
<dbReference type="EMBL" id="AQQV01000002">
    <property type="protein sequence ID" value="ORE87159.1"/>
    <property type="molecule type" value="Genomic_DNA"/>
</dbReference>
<dbReference type="OrthoDB" id="9792500at2"/>
<sequence length="293" mass="31826">MKSLSKIILASEFSSTCECAREHAQALALRSGAELHVVHVQVLHGDQFGWAGIPDIKAVERAMDQMSDTRMARFVSGLDGAVTQVVMRDISASPAILRYAAEQQADLIVMGTHSRKGMDRLFMGSVASEVIRRSEVPVLAIGPEQHHPEDGYQRLLAAVDFSPSSDAALRQARAMALERQADVIAQHVIDDRSLPPYFQGDFIEPQRESARLAMQQLLRTLDAPPRIDPVISTGKPAQALVEAARAHAVDLIVVGDAGLSALDRFFLGSTADRLLRVATCPVLVHRGDIIGNL</sequence>
<dbReference type="InterPro" id="IPR014729">
    <property type="entry name" value="Rossmann-like_a/b/a_fold"/>
</dbReference>
<dbReference type="CDD" id="cd00293">
    <property type="entry name" value="USP-like"/>
    <property type="match status" value="2"/>
</dbReference>
<dbReference type="Gene3D" id="3.40.50.620">
    <property type="entry name" value="HUPs"/>
    <property type="match status" value="2"/>
</dbReference>
<dbReference type="Proteomes" id="UP000192342">
    <property type="component" value="Unassembled WGS sequence"/>
</dbReference>
<dbReference type="RefSeq" id="WP_158523132.1">
    <property type="nucleotide sequence ID" value="NZ_AQQV01000002.1"/>
</dbReference>
<comment type="similarity">
    <text evidence="1">Belongs to the universal stress protein A family.</text>
</comment>
<evidence type="ECO:0000259" key="2">
    <source>
        <dbReference type="Pfam" id="PF00582"/>
    </source>
</evidence>
<dbReference type="PANTHER" id="PTHR46268:SF6">
    <property type="entry name" value="UNIVERSAL STRESS PROTEIN UP12"/>
    <property type="match status" value="1"/>
</dbReference>
<protein>
    <submittedName>
        <fullName evidence="3">Universal stress protein Usp</fullName>
    </submittedName>
</protein>
<dbReference type="AlphaFoldDB" id="A0A1Y1SDX0"/>
<dbReference type="InterPro" id="IPR006016">
    <property type="entry name" value="UspA"/>
</dbReference>
<feature type="domain" description="UspA" evidence="2">
    <location>
        <begin position="6"/>
        <end position="141"/>
    </location>
</feature>
<evidence type="ECO:0000256" key="1">
    <source>
        <dbReference type="ARBA" id="ARBA00008791"/>
    </source>
</evidence>
<name>A0A1Y1SDX0_9GAMM</name>
<reference evidence="3 4" key="1">
    <citation type="submission" date="2013-04" db="EMBL/GenBank/DDBJ databases">
        <title>Oceanococcus atlanticus 22II-S10r2 Genome Sequencing.</title>
        <authorList>
            <person name="Lai Q."/>
            <person name="Li G."/>
            <person name="Shao Z."/>
        </authorList>
    </citation>
    <scope>NUCLEOTIDE SEQUENCE [LARGE SCALE GENOMIC DNA]</scope>
    <source>
        <strain evidence="3 4">22II-S10r2</strain>
    </source>
</reference>
<dbReference type="PRINTS" id="PR01438">
    <property type="entry name" value="UNVRSLSTRESS"/>
</dbReference>
<dbReference type="PANTHER" id="PTHR46268">
    <property type="entry name" value="STRESS RESPONSE PROTEIN NHAX"/>
    <property type="match status" value="1"/>
</dbReference>